<dbReference type="AlphaFoldDB" id="A0A0F9D3M4"/>
<proteinExistence type="predicted"/>
<comment type="caution">
    <text evidence="1">The sequence shown here is derived from an EMBL/GenBank/DDBJ whole genome shotgun (WGS) entry which is preliminary data.</text>
</comment>
<sequence length="62" mass="7248">MKSIKEQCTCAYCQEGMSKTGAECVDRMVAVSKSLRESAKNTDWKQVFRNMYKKELNYKKED</sequence>
<evidence type="ECO:0000313" key="1">
    <source>
        <dbReference type="EMBL" id="KKL56343.1"/>
    </source>
</evidence>
<name>A0A0F9D3M4_9ZZZZ</name>
<gene>
    <name evidence="1" type="ORF">LCGC14_2246380</name>
</gene>
<accession>A0A0F9D3M4</accession>
<organism evidence="1">
    <name type="scientific">marine sediment metagenome</name>
    <dbReference type="NCBI Taxonomy" id="412755"/>
    <lineage>
        <taxon>unclassified sequences</taxon>
        <taxon>metagenomes</taxon>
        <taxon>ecological metagenomes</taxon>
    </lineage>
</organism>
<protein>
    <submittedName>
        <fullName evidence="1">Uncharacterized protein</fullName>
    </submittedName>
</protein>
<reference evidence="1" key="1">
    <citation type="journal article" date="2015" name="Nature">
        <title>Complex archaea that bridge the gap between prokaryotes and eukaryotes.</title>
        <authorList>
            <person name="Spang A."/>
            <person name="Saw J.H."/>
            <person name="Jorgensen S.L."/>
            <person name="Zaremba-Niedzwiedzka K."/>
            <person name="Martijn J."/>
            <person name="Lind A.E."/>
            <person name="van Eijk R."/>
            <person name="Schleper C."/>
            <person name="Guy L."/>
            <person name="Ettema T.J."/>
        </authorList>
    </citation>
    <scope>NUCLEOTIDE SEQUENCE</scope>
</reference>
<dbReference type="EMBL" id="LAZR01030527">
    <property type="protein sequence ID" value="KKL56343.1"/>
    <property type="molecule type" value="Genomic_DNA"/>
</dbReference>